<reference evidence="9 10" key="1">
    <citation type="submission" date="2016-10" db="EMBL/GenBank/DDBJ databases">
        <authorList>
            <person name="de Groot N.N."/>
        </authorList>
    </citation>
    <scope>NUCLEOTIDE SEQUENCE [LARGE SCALE GENOMIC DNA]</scope>
    <source>
        <strain evidence="9 10">ATCC 700224</strain>
    </source>
</reference>
<dbReference type="AlphaFoldDB" id="A0A1G7D9J3"/>
<keyword evidence="2 7" id="KW-0813">Transport</keyword>
<dbReference type="SUPFAM" id="SSF161098">
    <property type="entry name" value="MetI-like"/>
    <property type="match status" value="1"/>
</dbReference>
<evidence type="ECO:0000313" key="10">
    <source>
        <dbReference type="Proteomes" id="UP000199412"/>
    </source>
</evidence>
<evidence type="ECO:0000313" key="9">
    <source>
        <dbReference type="EMBL" id="SDE47576.1"/>
    </source>
</evidence>
<keyword evidence="10" id="KW-1185">Reference proteome</keyword>
<evidence type="ECO:0000256" key="3">
    <source>
        <dbReference type="ARBA" id="ARBA00022475"/>
    </source>
</evidence>
<dbReference type="GO" id="GO:0055085">
    <property type="term" value="P:transmembrane transport"/>
    <property type="evidence" value="ECO:0007669"/>
    <property type="project" value="InterPro"/>
</dbReference>
<evidence type="ECO:0000256" key="6">
    <source>
        <dbReference type="ARBA" id="ARBA00023136"/>
    </source>
</evidence>
<evidence type="ECO:0000256" key="7">
    <source>
        <dbReference type="RuleBase" id="RU363032"/>
    </source>
</evidence>
<keyword evidence="3" id="KW-1003">Cell membrane</keyword>
<dbReference type="InterPro" id="IPR035906">
    <property type="entry name" value="MetI-like_sf"/>
</dbReference>
<organism evidence="9 10">
    <name type="scientific">Rhodospira trueperi</name>
    <dbReference type="NCBI Taxonomy" id="69960"/>
    <lineage>
        <taxon>Bacteria</taxon>
        <taxon>Pseudomonadati</taxon>
        <taxon>Pseudomonadota</taxon>
        <taxon>Alphaproteobacteria</taxon>
        <taxon>Rhodospirillales</taxon>
        <taxon>Rhodospirillaceae</taxon>
        <taxon>Rhodospira</taxon>
    </lineage>
</organism>
<dbReference type="Gene3D" id="1.10.3720.10">
    <property type="entry name" value="MetI-like"/>
    <property type="match status" value="1"/>
</dbReference>
<keyword evidence="4 7" id="KW-0812">Transmembrane</keyword>
<dbReference type="EMBL" id="FNAP01000007">
    <property type="protein sequence ID" value="SDE47576.1"/>
    <property type="molecule type" value="Genomic_DNA"/>
</dbReference>
<accession>A0A1G7D9J3</accession>
<evidence type="ECO:0000259" key="8">
    <source>
        <dbReference type="PROSITE" id="PS50928"/>
    </source>
</evidence>
<keyword evidence="5 7" id="KW-1133">Transmembrane helix</keyword>
<dbReference type="PANTHER" id="PTHR43005:SF2">
    <property type="entry name" value="INTEGRAL MEMBRANE SUGAR TRANSPORT PROTEIN"/>
    <property type="match status" value="1"/>
</dbReference>
<gene>
    <name evidence="9" type="ORF">SAMN05421720_10769</name>
</gene>
<dbReference type="GO" id="GO:0005886">
    <property type="term" value="C:plasma membrane"/>
    <property type="evidence" value="ECO:0007669"/>
    <property type="project" value="UniProtKB-SubCell"/>
</dbReference>
<feature type="transmembrane region" description="Helical" evidence="7">
    <location>
        <begin position="217"/>
        <end position="236"/>
    </location>
</feature>
<evidence type="ECO:0000256" key="4">
    <source>
        <dbReference type="ARBA" id="ARBA00022692"/>
    </source>
</evidence>
<evidence type="ECO:0000256" key="2">
    <source>
        <dbReference type="ARBA" id="ARBA00022448"/>
    </source>
</evidence>
<evidence type="ECO:0000256" key="5">
    <source>
        <dbReference type="ARBA" id="ARBA00022989"/>
    </source>
</evidence>
<evidence type="ECO:0000256" key="1">
    <source>
        <dbReference type="ARBA" id="ARBA00004651"/>
    </source>
</evidence>
<feature type="domain" description="ABC transmembrane type-1" evidence="8">
    <location>
        <begin position="84"/>
        <end position="297"/>
    </location>
</feature>
<dbReference type="PANTHER" id="PTHR43005">
    <property type="entry name" value="BLR7065 PROTEIN"/>
    <property type="match status" value="1"/>
</dbReference>
<proteinExistence type="inferred from homology"/>
<name>A0A1G7D9J3_9PROT</name>
<dbReference type="STRING" id="69960.SAMN05421720_10769"/>
<dbReference type="RefSeq" id="WP_342729453.1">
    <property type="nucleotide sequence ID" value="NZ_FNAP01000007.1"/>
</dbReference>
<feature type="transmembrane region" description="Helical" evidence="7">
    <location>
        <begin position="88"/>
        <end position="109"/>
    </location>
</feature>
<dbReference type="Proteomes" id="UP000199412">
    <property type="component" value="Unassembled WGS sequence"/>
</dbReference>
<feature type="transmembrane region" description="Helical" evidence="7">
    <location>
        <begin position="280"/>
        <end position="300"/>
    </location>
</feature>
<comment type="subcellular location">
    <subcellularLocation>
        <location evidence="1 7">Cell membrane</location>
        <topology evidence="1 7">Multi-pass membrane protein</topology>
    </subcellularLocation>
</comment>
<keyword evidence="6 7" id="KW-0472">Membrane</keyword>
<dbReference type="Pfam" id="PF00528">
    <property type="entry name" value="BPD_transp_1"/>
    <property type="match status" value="1"/>
</dbReference>
<sequence length="309" mass="33502">MKRGAATPLARRRVREAWALIAPMVLVLLCVAAWPLGRTIWLGFTDASLAGAGDAAFIGWENYYAVYGGQAFGVLVDPQWWRSVGNTLVFTVTSVSLETVLGVLVALVLHQRFPGRAWVRAAVLVPWAIPTVVSAKMWAWMLNDQFGVVNAALEGMGLIDAPLAWTADPLLSMIAVIGVDVWKTTPFMALLVLAALEMLPRDIYEAARVDGIHPVRVFFRVTLPLIRPALVVAIVFRTLDALRVFDLVYVLTANSPATMTMSVYARRELIDFQSAGSGSAAATLVFLVIALAAALILTAGRLREREAGS</sequence>
<dbReference type="PROSITE" id="PS50928">
    <property type="entry name" value="ABC_TM1"/>
    <property type="match status" value="1"/>
</dbReference>
<feature type="transmembrane region" description="Helical" evidence="7">
    <location>
        <begin position="17"/>
        <end position="36"/>
    </location>
</feature>
<feature type="transmembrane region" description="Helical" evidence="7">
    <location>
        <begin position="170"/>
        <end position="196"/>
    </location>
</feature>
<comment type="similarity">
    <text evidence="7">Belongs to the binding-protein-dependent transport system permease family.</text>
</comment>
<dbReference type="InterPro" id="IPR000515">
    <property type="entry name" value="MetI-like"/>
</dbReference>
<dbReference type="CDD" id="cd06261">
    <property type="entry name" value="TM_PBP2"/>
    <property type="match status" value="1"/>
</dbReference>
<feature type="transmembrane region" description="Helical" evidence="7">
    <location>
        <begin position="121"/>
        <end position="141"/>
    </location>
</feature>
<protein>
    <submittedName>
        <fullName evidence="9">Trehalose/maltose transport system permease protein</fullName>
    </submittedName>
</protein>